<dbReference type="Gene3D" id="3.40.50.300">
    <property type="entry name" value="P-loop containing nucleotide triphosphate hydrolases"/>
    <property type="match status" value="2"/>
</dbReference>
<dbReference type="EMBL" id="JAXIVS010000002">
    <property type="protein sequence ID" value="MDY7226075.1"/>
    <property type="molecule type" value="Genomic_DNA"/>
</dbReference>
<evidence type="ECO:0000256" key="2">
    <source>
        <dbReference type="ARBA" id="ARBA00022448"/>
    </source>
</evidence>
<proteinExistence type="predicted"/>
<evidence type="ECO:0000313" key="10">
    <source>
        <dbReference type="Proteomes" id="UP001291309"/>
    </source>
</evidence>
<dbReference type="CDD" id="cd00267">
    <property type="entry name" value="ABC_ATPase"/>
    <property type="match status" value="1"/>
</dbReference>
<dbReference type="RefSeq" id="WP_321544796.1">
    <property type="nucleotide sequence ID" value="NZ_JAXIVS010000002.1"/>
</dbReference>
<feature type="domain" description="AAA+ ATPase" evidence="8">
    <location>
        <begin position="51"/>
        <end position="221"/>
    </location>
</feature>
<comment type="subcellular location">
    <subcellularLocation>
        <location evidence="1">Cell membrane</location>
        <topology evidence="1">Peripheral membrane protein</topology>
    </subcellularLocation>
</comment>
<evidence type="ECO:0000313" key="9">
    <source>
        <dbReference type="EMBL" id="MDY7226075.1"/>
    </source>
</evidence>
<gene>
    <name evidence="9" type="ORF">SYV04_06755</name>
</gene>
<comment type="caution">
    <text evidence="9">The sequence shown here is derived from an EMBL/GenBank/DDBJ whole genome shotgun (WGS) entry which is preliminary data.</text>
</comment>
<dbReference type="Proteomes" id="UP001291309">
    <property type="component" value="Unassembled WGS sequence"/>
</dbReference>
<organism evidence="9 10">
    <name type="scientific">Hyalangium rubrum</name>
    <dbReference type="NCBI Taxonomy" id="3103134"/>
    <lineage>
        <taxon>Bacteria</taxon>
        <taxon>Pseudomonadati</taxon>
        <taxon>Myxococcota</taxon>
        <taxon>Myxococcia</taxon>
        <taxon>Myxococcales</taxon>
        <taxon>Cystobacterineae</taxon>
        <taxon>Archangiaceae</taxon>
        <taxon>Hyalangium</taxon>
    </lineage>
</organism>
<dbReference type="Pfam" id="PF13175">
    <property type="entry name" value="AAA_15"/>
    <property type="match status" value="1"/>
</dbReference>
<dbReference type="PANTHER" id="PTHR42771">
    <property type="entry name" value="IRON(3+)-HYDROXAMATE IMPORT ATP-BINDING PROTEIN FHUC"/>
    <property type="match status" value="1"/>
</dbReference>
<keyword evidence="7" id="KW-0472">Membrane</keyword>
<dbReference type="InterPro" id="IPR027417">
    <property type="entry name" value="P-loop_NTPase"/>
</dbReference>
<evidence type="ECO:0000256" key="7">
    <source>
        <dbReference type="ARBA" id="ARBA00023136"/>
    </source>
</evidence>
<sequence>MGRTKRAEGGFTGGMDSFLRSVTLRREMVSDFARYPFSIPAIRNLETLEFHPQVTFFVGENGSGKSTLVEAIAVAAGFNAEGGSRNFNFATRRSESELHKHLRLVRGTRRPKTGYFLRAESFFNVATEIENNPDAMASHGSVHHHELSHGEAFLALVQKRFWANGLYVLDEPEAALSPQRQLALLRSIHDLVRDSCQFVISTHSPLLLAYPHARIYHLSVEGMSEVAYEQTEHYALTRDFLLNREAYLRRILE</sequence>
<evidence type="ECO:0000256" key="4">
    <source>
        <dbReference type="ARBA" id="ARBA00022496"/>
    </source>
</evidence>
<evidence type="ECO:0000256" key="1">
    <source>
        <dbReference type="ARBA" id="ARBA00004202"/>
    </source>
</evidence>
<dbReference type="InterPro" id="IPR041685">
    <property type="entry name" value="AAA_GajA/Old/RecF-like"/>
</dbReference>
<dbReference type="PANTHER" id="PTHR42771:SF2">
    <property type="entry name" value="IRON(3+)-HYDROXAMATE IMPORT ATP-BINDING PROTEIN FHUC"/>
    <property type="match status" value="1"/>
</dbReference>
<evidence type="ECO:0000256" key="5">
    <source>
        <dbReference type="ARBA" id="ARBA00023004"/>
    </source>
</evidence>
<accession>A0ABU5H1T4</accession>
<keyword evidence="3" id="KW-1003">Cell membrane</keyword>
<evidence type="ECO:0000259" key="8">
    <source>
        <dbReference type="SMART" id="SM00382"/>
    </source>
</evidence>
<evidence type="ECO:0000256" key="6">
    <source>
        <dbReference type="ARBA" id="ARBA00023065"/>
    </source>
</evidence>
<dbReference type="SMART" id="SM00382">
    <property type="entry name" value="AAA"/>
    <property type="match status" value="1"/>
</dbReference>
<keyword evidence="2" id="KW-0813">Transport</keyword>
<dbReference type="InterPro" id="IPR003593">
    <property type="entry name" value="AAA+_ATPase"/>
</dbReference>
<reference evidence="9 10" key="1">
    <citation type="submission" date="2023-12" db="EMBL/GenBank/DDBJ databases">
        <title>the genome sequence of Hyalangium sp. s54d21.</title>
        <authorList>
            <person name="Zhang X."/>
        </authorList>
    </citation>
    <scope>NUCLEOTIDE SEQUENCE [LARGE SCALE GENOMIC DNA]</scope>
    <source>
        <strain evidence="10">s54d21</strain>
    </source>
</reference>
<keyword evidence="4" id="KW-0410">Iron transport</keyword>
<dbReference type="InterPro" id="IPR038729">
    <property type="entry name" value="Rad50/SbcC_AAA"/>
</dbReference>
<keyword evidence="10" id="KW-1185">Reference proteome</keyword>
<name>A0ABU5H1T4_9BACT</name>
<keyword evidence="5" id="KW-0408">Iron</keyword>
<evidence type="ECO:0000256" key="3">
    <source>
        <dbReference type="ARBA" id="ARBA00022475"/>
    </source>
</evidence>
<dbReference type="Pfam" id="PF13476">
    <property type="entry name" value="AAA_23"/>
    <property type="match status" value="1"/>
</dbReference>
<dbReference type="SUPFAM" id="SSF52540">
    <property type="entry name" value="P-loop containing nucleoside triphosphate hydrolases"/>
    <property type="match status" value="1"/>
</dbReference>
<dbReference type="InterPro" id="IPR051535">
    <property type="entry name" value="Siderophore_ABC-ATPase"/>
</dbReference>
<keyword evidence="6" id="KW-0406">Ion transport</keyword>
<protein>
    <submittedName>
        <fullName evidence="9">AAA family ATPase</fullName>
    </submittedName>
</protein>